<feature type="region of interest" description="Disordered" evidence="1">
    <location>
        <begin position="30"/>
        <end position="113"/>
    </location>
</feature>
<evidence type="ECO:0000313" key="4">
    <source>
        <dbReference type="EMBL" id="WPA97931.1"/>
    </source>
</evidence>
<reference evidence="3 5" key="1">
    <citation type="submission" date="2015-10" db="EMBL/GenBank/DDBJ databases">
        <title>The cercosporin biosynthetic gene cluster was horizontally transferred to several fungal lineages and shown to be expanded in Cercospora beticola based on microsynteny with recipient genomes.</title>
        <authorList>
            <person name="De Jonge R."/>
            <person name="Ebert M.K."/>
            <person name="Suttle J.C."/>
            <person name="Jurick Ii W.M."/>
            <person name="Secor G.A."/>
            <person name="Thomma B.P."/>
            <person name="Van De Peer Y."/>
            <person name="Bolton M.D."/>
        </authorList>
    </citation>
    <scope>NUCLEOTIDE SEQUENCE [LARGE SCALE GENOMIC DNA]</scope>
    <source>
        <strain evidence="3 5">09-40</strain>
    </source>
</reference>
<evidence type="ECO:0000256" key="1">
    <source>
        <dbReference type="SAM" id="MobiDB-lite"/>
    </source>
</evidence>
<dbReference type="AlphaFoldDB" id="A0A2G5I0K7"/>
<protein>
    <submittedName>
        <fullName evidence="3">Uncharacterized protein</fullName>
    </submittedName>
</protein>
<gene>
    <name evidence="3" type="ORF">CB0940_05390</name>
    <name evidence="4" type="ORF">RHO25_002542</name>
</gene>
<dbReference type="EMBL" id="CP134185">
    <property type="protein sequence ID" value="WPA97931.1"/>
    <property type="molecule type" value="Genomic_DNA"/>
</dbReference>
<sequence length="285" mass="30315">MAPFSNWIALLSTPFLVQDFVVHALPNPESLLDQRSSGAAPAPRVLLPRGRNAIDGLTSTDLVKREPAEPPASNGVPGKHSTTHTTGREHRVGGKPPSPNQQKAVAKGRHPPQTRLTAIEAARGGTVIKSGSDQVGSAKPAGKGLGESKIGLGDPPHPAPAENPCARFPMETDVDFVGTVYYSLIKGAVHQLSEPECPPGSIGHTYSFSTSWSVSGQIGPDMKATLPGLTRFKKYLDKLGIRAGVAYSWTRYSGTLPRTPLELFLFVFCILFTRGMESTASANDV</sequence>
<evidence type="ECO:0000256" key="2">
    <source>
        <dbReference type="SAM" id="SignalP"/>
    </source>
</evidence>
<name>A0A2G5I0K7_CERBT</name>
<dbReference type="OrthoDB" id="3689744at2759"/>
<dbReference type="Proteomes" id="UP001302367">
    <property type="component" value="Chromosome 2"/>
</dbReference>
<evidence type="ECO:0000313" key="5">
    <source>
        <dbReference type="Proteomes" id="UP000230605"/>
    </source>
</evidence>
<evidence type="ECO:0000313" key="6">
    <source>
        <dbReference type="Proteomes" id="UP001302367"/>
    </source>
</evidence>
<keyword evidence="2" id="KW-0732">Signal</keyword>
<proteinExistence type="predicted"/>
<organism evidence="3 5">
    <name type="scientific">Cercospora beticola</name>
    <name type="common">Sugarbeet leaf spot fungus</name>
    <dbReference type="NCBI Taxonomy" id="122368"/>
    <lineage>
        <taxon>Eukaryota</taxon>
        <taxon>Fungi</taxon>
        <taxon>Dikarya</taxon>
        <taxon>Ascomycota</taxon>
        <taxon>Pezizomycotina</taxon>
        <taxon>Dothideomycetes</taxon>
        <taxon>Dothideomycetidae</taxon>
        <taxon>Mycosphaerellales</taxon>
        <taxon>Mycosphaerellaceae</taxon>
        <taxon>Cercospora</taxon>
    </lineage>
</organism>
<evidence type="ECO:0000313" key="3">
    <source>
        <dbReference type="EMBL" id="PIA98329.1"/>
    </source>
</evidence>
<feature type="signal peptide" evidence="2">
    <location>
        <begin position="1"/>
        <end position="24"/>
    </location>
</feature>
<feature type="chain" id="PRO_5013801301" evidence="2">
    <location>
        <begin position="25"/>
        <end position="285"/>
    </location>
</feature>
<dbReference type="Proteomes" id="UP000230605">
    <property type="component" value="Chromosome 2"/>
</dbReference>
<accession>A0A2G5I0K7</accession>
<reference evidence="4 6" key="2">
    <citation type="submission" date="2023-09" db="EMBL/GenBank/DDBJ databases">
        <title>Complete-Gapless Cercospora beticola genome.</title>
        <authorList>
            <person name="Wyatt N.A."/>
            <person name="Spanner R.E."/>
            <person name="Bolton M.D."/>
        </authorList>
    </citation>
    <scope>NUCLEOTIDE SEQUENCE [LARGE SCALE GENOMIC DNA]</scope>
    <source>
        <strain evidence="4">Cb09-40</strain>
    </source>
</reference>
<dbReference type="EMBL" id="LKMD01000102">
    <property type="protein sequence ID" value="PIA98329.1"/>
    <property type="molecule type" value="Genomic_DNA"/>
</dbReference>
<keyword evidence="6" id="KW-1185">Reference proteome</keyword>